<keyword evidence="2" id="KW-1185">Reference proteome</keyword>
<reference evidence="1 2" key="1">
    <citation type="submission" date="2018-06" db="EMBL/GenBank/DDBJ databases">
        <title>Lujinxingia sediminis gen. nov. sp. nov., a new facultative anaerobic member of the class Deltaproteobacteria, and proposal of Lujinxingaceae fam. nov.</title>
        <authorList>
            <person name="Guo L.-Y."/>
            <person name="Li C.-M."/>
            <person name="Wang S."/>
            <person name="Du Z.-J."/>
        </authorList>
    </citation>
    <scope>NUCLEOTIDE SEQUENCE [LARGE SCALE GENOMIC DNA]</scope>
    <source>
        <strain evidence="1 2">FA350</strain>
    </source>
</reference>
<name>A0A2Z4FQV2_9DELT</name>
<proteinExistence type="predicted"/>
<protein>
    <submittedName>
        <fullName evidence="1">Uncharacterized protein</fullName>
    </submittedName>
</protein>
<accession>A0A2Z4FQV2</accession>
<sequence>MRTLLNTFLTLTVLMGVFAFARPAAAQDVTVRVRSIAATKQGDAFDSKLGDLKNELQKAFGGYSNFQLIDDNSFTLQQSQSRTTELPGGTNLTLTFHGVTADLLRMGLAIGDQFSTTLRASRGSTFFQAGLDYKNGMLILAITAK</sequence>
<evidence type="ECO:0000313" key="2">
    <source>
        <dbReference type="Proteomes" id="UP000249799"/>
    </source>
</evidence>
<dbReference type="AlphaFoldDB" id="A0A2Z4FQV2"/>
<dbReference type="EMBL" id="CP030032">
    <property type="protein sequence ID" value="AWV91302.1"/>
    <property type="molecule type" value="Genomic_DNA"/>
</dbReference>
<evidence type="ECO:0000313" key="1">
    <source>
        <dbReference type="EMBL" id="AWV91302.1"/>
    </source>
</evidence>
<dbReference type="RefSeq" id="WP_111337445.1">
    <property type="nucleotide sequence ID" value="NZ_CP030032.1"/>
</dbReference>
<dbReference type="Proteomes" id="UP000249799">
    <property type="component" value="Chromosome"/>
</dbReference>
<dbReference type="KEGG" id="bsed:DN745_19025"/>
<organism evidence="1 2">
    <name type="scientific">Bradymonas sediminis</name>
    <dbReference type="NCBI Taxonomy" id="1548548"/>
    <lineage>
        <taxon>Bacteria</taxon>
        <taxon>Deltaproteobacteria</taxon>
        <taxon>Bradymonadales</taxon>
        <taxon>Bradymonadaceae</taxon>
        <taxon>Bradymonas</taxon>
    </lineage>
</organism>
<dbReference type="OrthoDB" id="5511910at2"/>
<gene>
    <name evidence="1" type="ORF">DN745_19025</name>
</gene>